<keyword evidence="2" id="KW-1185">Reference proteome</keyword>
<gene>
    <name evidence="1" type="ORF">TCM_036630</name>
</gene>
<dbReference type="HOGENOM" id="CLU_2268731_0_0_1"/>
<evidence type="ECO:0000313" key="2">
    <source>
        <dbReference type="Proteomes" id="UP000026915"/>
    </source>
</evidence>
<proteinExistence type="predicted"/>
<dbReference type="Proteomes" id="UP000026915">
    <property type="component" value="Chromosome 8"/>
</dbReference>
<reference evidence="1 2" key="1">
    <citation type="journal article" date="2013" name="Genome Biol.">
        <title>The genome sequence of the most widely cultivated cacao type and its use to identify candidate genes regulating pod color.</title>
        <authorList>
            <person name="Motamayor J.C."/>
            <person name="Mockaitis K."/>
            <person name="Schmutz J."/>
            <person name="Haiminen N."/>
            <person name="Iii D.L."/>
            <person name="Cornejo O."/>
            <person name="Findley S.D."/>
            <person name="Zheng P."/>
            <person name="Utro F."/>
            <person name="Royaert S."/>
            <person name="Saski C."/>
            <person name="Jenkins J."/>
            <person name="Podicheti R."/>
            <person name="Zhao M."/>
            <person name="Scheffler B.E."/>
            <person name="Stack J.C."/>
            <person name="Feltus F.A."/>
            <person name="Mustiga G.M."/>
            <person name="Amores F."/>
            <person name="Phillips W."/>
            <person name="Marelli J.P."/>
            <person name="May G.D."/>
            <person name="Shapiro H."/>
            <person name="Ma J."/>
            <person name="Bustamante C.D."/>
            <person name="Schnell R.J."/>
            <person name="Main D."/>
            <person name="Gilbert D."/>
            <person name="Parida L."/>
            <person name="Kuhn D.N."/>
        </authorList>
    </citation>
    <scope>NUCLEOTIDE SEQUENCE [LARGE SCALE GENOMIC DNA]</scope>
    <source>
        <strain evidence="2">cv. Matina 1-6</strain>
    </source>
</reference>
<sequence length="103" mass="11988">LNAITISLNLLNKGFLCWKMRKALALLSLLVILSLTLPLGMESYKGFYGHHGICYDKFDMLMEPHCNSETCNRLCESKKFDRLYTRRCSDSITCERTYRCRLP</sequence>
<dbReference type="AlphaFoldDB" id="A0A061FL87"/>
<name>A0A061FL87_THECC</name>
<dbReference type="eggNOG" id="ENOG502R29C">
    <property type="taxonomic scope" value="Eukaryota"/>
</dbReference>
<organism evidence="1 2">
    <name type="scientific">Theobroma cacao</name>
    <name type="common">Cacao</name>
    <name type="synonym">Cocoa</name>
    <dbReference type="NCBI Taxonomy" id="3641"/>
    <lineage>
        <taxon>Eukaryota</taxon>
        <taxon>Viridiplantae</taxon>
        <taxon>Streptophyta</taxon>
        <taxon>Embryophyta</taxon>
        <taxon>Tracheophyta</taxon>
        <taxon>Spermatophyta</taxon>
        <taxon>Magnoliopsida</taxon>
        <taxon>eudicotyledons</taxon>
        <taxon>Gunneridae</taxon>
        <taxon>Pentapetalae</taxon>
        <taxon>rosids</taxon>
        <taxon>malvids</taxon>
        <taxon>Malvales</taxon>
        <taxon>Malvaceae</taxon>
        <taxon>Byttnerioideae</taxon>
        <taxon>Theobroma</taxon>
    </lineage>
</organism>
<evidence type="ECO:0000313" key="1">
    <source>
        <dbReference type="EMBL" id="EOY17452.1"/>
    </source>
</evidence>
<protein>
    <submittedName>
        <fullName evidence="1">Uncharacterized protein isoform 2</fullName>
    </submittedName>
</protein>
<feature type="non-terminal residue" evidence="1">
    <location>
        <position position="1"/>
    </location>
</feature>
<dbReference type="EMBL" id="CM001886">
    <property type="protein sequence ID" value="EOY17452.1"/>
    <property type="molecule type" value="Genomic_DNA"/>
</dbReference>
<accession>A0A061FL87</accession>